<dbReference type="Pfam" id="PF00005">
    <property type="entry name" value="ABC_tran"/>
    <property type="match status" value="1"/>
</dbReference>
<organism evidence="6 7">
    <name type="scientific">Grylomicrobium aquisgranensis</name>
    <dbReference type="NCBI Taxonomy" id="2926318"/>
    <lineage>
        <taxon>Bacteria</taxon>
        <taxon>Bacillati</taxon>
        <taxon>Bacillota</taxon>
        <taxon>Erysipelotrichia</taxon>
        <taxon>Erysipelotrichales</taxon>
        <taxon>Erysipelotrichaceae</taxon>
        <taxon>Grylomicrobium</taxon>
    </lineage>
</organism>
<evidence type="ECO:0000256" key="4">
    <source>
        <dbReference type="ARBA" id="ARBA00022840"/>
    </source>
</evidence>
<feature type="domain" description="ABC transporter" evidence="5">
    <location>
        <begin position="3"/>
        <end position="213"/>
    </location>
</feature>
<dbReference type="PROSITE" id="PS00211">
    <property type="entry name" value="ABC_TRANSPORTER_1"/>
    <property type="match status" value="1"/>
</dbReference>
<dbReference type="SUPFAM" id="SSF52540">
    <property type="entry name" value="P-loop containing nucleoside triphosphate hydrolases"/>
    <property type="match status" value="1"/>
</dbReference>
<dbReference type="PROSITE" id="PS50893">
    <property type="entry name" value="ABC_TRANSPORTER_2"/>
    <property type="match status" value="1"/>
</dbReference>
<keyword evidence="3" id="KW-0547">Nucleotide-binding</keyword>
<dbReference type="PANTHER" id="PTHR43335">
    <property type="entry name" value="ABC TRANSPORTER, ATP-BINDING PROTEIN"/>
    <property type="match status" value="1"/>
</dbReference>
<keyword evidence="2" id="KW-0813">Transport</keyword>
<evidence type="ECO:0000259" key="5">
    <source>
        <dbReference type="PROSITE" id="PS50893"/>
    </source>
</evidence>
<comment type="similarity">
    <text evidence="1">Belongs to the ABC transporter superfamily.</text>
</comment>
<keyword evidence="7" id="KW-1185">Reference proteome</keyword>
<dbReference type="Gene3D" id="3.40.50.300">
    <property type="entry name" value="P-loop containing nucleotide triphosphate hydrolases"/>
    <property type="match status" value="1"/>
</dbReference>
<comment type="caution">
    <text evidence="6">The sequence shown here is derived from an EMBL/GenBank/DDBJ whole genome shotgun (WGS) entry which is preliminary data.</text>
</comment>
<dbReference type="GO" id="GO:0016887">
    <property type="term" value="F:ATP hydrolysis activity"/>
    <property type="evidence" value="ECO:0007669"/>
    <property type="project" value="InterPro"/>
</dbReference>
<name>A0AB35U5Z2_9FIRM</name>
<evidence type="ECO:0000256" key="3">
    <source>
        <dbReference type="ARBA" id="ARBA00022741"/>
    </source>
</evidence>
<evidence type="ECO:0000256" key="1">
    <source>
        <dbReference type="ARBA" id="ARBA00005417"/>
    </source>
</evidence>
<reference evidence="6 7" key="1">
    <citation type="submission" date="2022-03" db="EMBL/GenBank/DDBJ databases">
        <title>Novel taxa within the pig intestine.</title>
        <authorList>
            <person name="Wylensek D."/>
            <person name="Bishof K."/>
            <person name="Afrizal A."/>
            <person name="Clavel T."/>
        </authorList>
    </citation>
    <scope>NUCLEOTIDE SEQUENCE [LARGE SCALE GENOMIC DNA]</scope>
    <source>
        <strain evidence="6 7">CLA-KB-P133</strain>
    </source>
</reference>
<sequence length="213" mass="24248">MKLDVRNYTKVLNGRNVLNHINLSLESGKVYGLYGRNGSGKTMLFRAMTTLIFPTEGDVLIDSVSILKENYDLRQIGLLLEEPGFYPNLSGLENLSMLYEINHPKDRAHMEDVMKEMGLTDVMNRKYREYSLGMKQRLRIAQAYMEDQKLILLDEPTNGLDEDGVVIFRNLIRRLKKQGKLILLASHSKEDLGLLCDVVYHIEAGAITGEISL</sequence>
<dbReference type="InterPro" id="IPR017871">
    <property type="entry name" value="ABC_transporter-like_CS"/>
</dbReference>
<keyword evidence="4 6" id="KW-0067">ATP-binding</keyword>
<dbReference type="RefSeq" id="WP_370596569.1">
    <property type="nucleotide sequence ID" value="NZ_JALBUR010000037.1"/>
</dbReference>
<dbReference type="InterPro" id="IPR003593">
    <property type="entry name" value="AAA+_ATPase"/>
</dbReference>
<dbReference type="InterPro" id="IPR003439">
    <property type="entry name" value="ABC_transporter-like_ATP-bd"/>
</dbReference>
<dbReference type="Proteomes" id="UP001286174">
    <property type="component" value="Unassembled WGS sequence"/>
</dbReference>
<dbReference type="SMART" id="SM00382">
    <property type="entry name" value="AAA"/>
    <property type="match status" value="1"/>
</dbReference>
<dbReference type="AlphaFoldDB" id="A0AB35U5Z2"/>
<protein>
    <submittedName>
        <fullName evidence="6">ABC transporter ATP-binding protein</fullName>
    </submittedName>
</protein>
<dbReference type="GO" id="GO:0005524">
    <property type="term" value="F:ATP binding"/>
    <property type="evidence" value="ECO:0007669"/>
    <property type="project" value="UniProtKB-KW"/>
</dbReference>
<evidence type="ECO:0000256" key="2">
    <source>
        <dbReference type="ARBA" id="ARBA00022448"/>
    </source>
</evidence>
<dbReference type="InterPro" id="IPR027417">
    <property type="entry name" value="P-loop_NTPase"/>
</dbReference>
<accession>A0AB35U5Z2</accession>
<gene>
    <name evidence="6" type="ORF">MOZ60_10065</name>
</gene>
<evidence type="ECO:0000313" key="7">
    <source>
        <dbReference type="Proteomes" id="UP001286174"/>
    </source>
</evidence>
<dbReference type="EMBL" id="JALBUR010000037">
    <property type="protein sequence ID" value="MDX8420429.1"/>
    <property type="molecule type" value="Genomic_DNA"/>
</dbReference>
<proteinExistence type="inferred from homology"/>
<evidence type="ECO:0000313" key="6">
    <source>
        <dbReference type="EMBL" id="MDX8420429.1"/>
    </source>
</evidence>